<evidence type="ECO:0000256" key="2">
    <source>
        <dbReference type="ARBA" id="ARBA00023125"/>
    </source>
</evidence>
<dbReference type="GO" id="GO:0003677">
    <property type="term" value="F:DNA binding"/>
    <property type="evidence" value="ECO:0007669"/>
    <property type="project" value="UniProtKB-KW"/>
</dbReference>
<keyword evidence="7" id="KW-1185">Reference proteome</keyword>
<evidence type="ECO:0000256" key="4">
    <source>
        <dbReference type="SAM" id="MobiDB-lite"/>
    </source>
</evidence>
<keyword evidence="2" id="KW-0238">DNA-binding</keyword>
<dbReference type="RefSeq" id="WP_205256601.1">
    <property type="nucleotide sequence ID" value="NZ_BAAAPV010000004.1"/>
</dbReference>
<dbReference type="Proteomes" id="UP000663801">
    <property type="component" value="Unassembled WGS sequence"/>
</dbReference>
<dbReference type="InterPro" id="IPR039422">
    <property type="entry name" value="MarR/SlyA-like"/>
</dbReference>
<dbReference type="GO" id="GO:0006950">
    <property type="term" value="P:response to stress"/>
    <property type="evidence" value="ECO:0007669"/>
    <property type="project" value="TreeGrafter"/>
</dbReference>
<dbReference type="SMART" id="SM00347">
    <property type="entry name" value="HTH_MARR"/>
    <property type="match status" value="1"/>
</dbReference>
<accession>A0A938YJV3</accession>
<evidence type="ECO:0000259" key="5">
    <source>
        <dbReference type="PROSITE" id="PS50995"/>
    </source>
</evidence>
<dbReference type="PROSITE" id="PS50995">
    <property type="entry name" value="HTH_MARR_2"/>
    <property type="match status" value="1"/>
</dbReference>
<proteinExistence type="predicted"/>
<dbReference type="Pfam" id="PF12802">
    <property type="entry name" value="MarR_2"/>
    <property type="match status" value="1"/>
</dbReference>
<dbReference type="Gene3D" id="1.10.10.10">
    <property type="entry name" value="Winged helix-like DNA-binding domain superfamily/Winged helix DNA-binding domain"/>
    <property type="match status" value="1"/>
</dbReference>
<dbReference type="GO" id="GO:0003700">
    <property type="term" value="F:DNA-binding transcription factor activity"/>
    <property type="evidence" value="ECO:0007669"/>
    <property type="project" value="InterPro"/>
</dbReference>
<dbReference type="InterPro" id="IPR036388">
    <property type="entry name" value="WH-like_DNA-bd_sf"/>
</dbReference>
<sequence>MTSPDPAAHAGPDPAHWPTGRLLVTAARAIEQTWNNRLRDEGVSHAGMVLLSSLLGGAMSQRALADSQHVTEQTIGRTVAHLESSGHLRRSSDPGDRRRRVVELTSAGRTLLEHLSDSGERLTDDLLVAAEVDPVVFRSGLIGLIDATVGGRPVTGGSPHPVGPPPAE</sequence>
<evidence type="ECO:0000313" key="6">
    <source>
        <dbReference type="EMBL" id="MBM9476484.1"/>
    </source>
</evidence>
<dbReference type="InterPro" id="IPR036390">
    <property type="entry name" value="WH_DNA-bd_sf"/>
</dbReference>
<keyword evidence="1" id="KW-0805">Transcription regulation</keyword>
<feature type="region of interest" description="Disordered" evidence="4">
    <location>
        <begin position="149"/>
        <end position="168"/>
    </location>
</feature>
<dbReference type="PANTHER" id="PTHR33164:SF43">
    <property type="entry name" value="HTH-TYPE TRANSCRIPTIONAL REPRESSOR YETL"/>
    <property type="match status" value="1"/>
</dbReference>
<reference evidence="6" key="1">
    <citation type="submission" date="2021-01" db="EMBL/GenBank/DDBJ databases">
        <title>KCTC 19127 draft genome.</title>
        <authorList>
            <person name="An D."/>
        </authorList>
    </citation>
    <scope>NUCLEOTIDE SEQUENCE</scope>
    <source>
        <strain evidence="6">KCTC 19127</strain>
    </source>
</reference>
<feature type="domain" description="HTH marR-type" evidence="5">
    <location>
        <begin position="16"/>
        <end position="150"/>
    </location>
</feature>
<dbReference type="SUPFAM" id="SSF46785">
    <property type="entry name" value="Winged helix' DNA-binding domain"/>
    <property type="match status" value="1"/>
</dbReference>
<dbReference type="AlphaFoldDB" id="A0A938YJV3"/>
<evidence type="ECO:0000256" key="1">
    <source>
        <dbReference type="ARBA" id="ARBA00023015"/>
    </source>
</evidence>
<organism evidence="6 7">
    <name type="scientific">Nakamurella flavida</name>
    <dbReference type="NCBI Taxonomy" id="363630"/>
    <lineage>
        <taxon>Bacteria</taxon>
        <taxon>Bacillati</taxon>
        <taxon>Actinomycetota</taxon>
        <taxon>Actinomycetes</taxon>
        <taxon>Nakamurellales</taxon>
        <taxon>Nakamurellaceae</taxon>
        <taxon>Nakamurella</taxon>
    </lineage>
</organism>
<evidence type="ECO:0000256" key="3">
    <source>
        <dbReference type="ARBA" id="ARBA00023163"/>
    </source>
</evidence>
<dbReference type="PANTHER" id="PTHR33164">
    <property type="entry name" value="TRANSCRIPTIONAL REGULATOR, MARR FAMILY"/>
    <property type="match status" value="1"/>
</dbReference>
<comment type="caution">
    <text evidence="6">The sequence shown here is derived from an EMBL/GenBank/DDBJ whole genome shotgun (WGS) entry which is preliminary data.</text>
</comment>
<name>A0A938YJV3_9ACTN</name>
<keyword evidence="3" id="KW-0804">Transcription</keyword>
<gene>
    <name evidence="6" type="ORF">JL107_08530</name>
</gene>
<evidence type="ECO:0000313" key="7">
    <source>
        <dbReference type="Proteomes" id="UP000663801"/>
    </source>
</evidence>
<dbReference type="EMBL" id="JAERWL010000008">
    <property type="protein sequence ID" value="MBM9476484.1"/>
    <property type="molecule type" value="Genomic_DNA"/>
</dbReference>
<dbReference type="PROSITE" id="PS01117">
    <property type="entry name" value="HTH_MARR_1"/>
    <property type="match status" value="1"/>
</dbReference>
<protein>
    <submittedName>
        <fullName evidence="6">MarR family transcriptional regulator</fullName>
    </submittedName>
</protein>
<dbReference type="InterPro" id="IPR023187">
    <property type="entry name" value="Tscrpt_reg_MarR-type_CS"/>
</dbReference>
<dbReference type="InterPro" id="IPR000835">
    <property type="entry name" value="HTH_MarR-typ"/>
</dbReference>